<dbReference type="Proteomes" id="UP000245609">
    <property type="component" value="Unassembled WGS sequence"/>
</dbReference>
<evidence type="ECO:0000256" key="6">
    <source>
        <dbReference type="ARBA" id="ARBA00022660"/>
    </source>
</evidence>
<evidence type="ECO:0000256" key="1">
    <source>
        <dbReference type="ARBA" id="ARBA00003195"/>
    </source>
</evidence>
<dbReference type="PANTHER" id="PTHR17098:SF2">
    <property type="entry name" value="NADH DEHYDROGENASE [UBIQUINONE] 1 ALPHA SUBCOMPLEX SUBUNIT 1"/>
    <property type="match status" value="1"/>
</dbReference>
<keyword evidence="7" id="KW-0812">Transmembrane</keyword>
<evidence type="ECO:0000256" key="12">
    <source>
        <dbReference type="ARBA" id="ARBA00023136"/>
    </source>
</evidence>
<dbReference type="AlphaFoldDB" id="A0A2T9Z900"/>
<accession>A0A2T9Z900</accession>
<gene>
    <name evidence="13" type="ORF">BB560_004526</name>
</gene>
<evidence type="ECO:0000256" key="11">
    <source>
        <dbReference type="ARBA" id="ARBA00023128"/>
    </source>
</evidence>
<keyword evidence="10" id="KW-1133">Transmembrane helix</keyword>
<evidence type="ECO:0000256" key="7">
    <source>
        <dbReference type="ARBA" id="ARBA00022692"/>
    </source>
</evidence>
<dbReference type="GO" id="GO:0005743">
    <property type="term" value="C:mitochondrial inner membrane"/>
    <property type="evidence" value="ECO:0007669"/>
    <property type="project" value="UniProtKB-SubCell"/>
</dbReference>
<evidence type="ECO:0000256" key="2">
    <source>
        <dbReference type="ARBA" id="ARBA00004298"/>
    </source>
</evidence>
<comment type="similarity">
    <text evidence="3">Belongs to the complex I NDUFA1 subunit family.</text>
</comment>
<comment type="subcellular location">
    <subcellularLocation>
        <location evidence="2">Mitochondrion inner membrane</location>
        <topology evidence="2">Single-pass membrane protein</topology>
        <orientation evidence="2">Matrix side</orientation>
    </subcellularLocation>
</comment>
<keyword evidence="9" id="KW-0249">Electron transport</keyword>
<keyword evidence="6" id="KW-0679">Respiratory chain</keyword>
<evidence type="ECO:0000256" key="10">
    <source>
        <dbReference type="ARBA" id="ARBA00022989"/>
    </source>
</evidence>
<comment type="function">
    <text evidence="1">Accessory subunit of the mitochondrial membrane respiratory chain NADH dehydrogenase (Complex I), that is believed not to be involved in catalysis. Complex I functions in the transfer of electrons from NADH to the respiratory chain. The immediate electron acceptor for the enzyme is believed to be ubiquinone.</text>
</comment>
<keyword evidence="14" id="KW-1185">Reference proteome</keyword>
<comment type="caution">
    <text evidence="13">The sequence shown here is derived from an EMBL/GenBank/DDBJ whole genome shotgun (WGS) entry which is preliminary data.</text>
</comment>
<dbReference type="STRING" id="133381.A0A2T9Z900"/>
<evidence type="ECO:0000313" key="14">
    <source>
        <dbReference type="Proteomes" id="UP000245609"/>
    </source>
</evidence>
<dbReference type="EMBL" id="MBFS01001398">
    <property type="protein sequence ID" value="PVV01073.1"/>
    <property type="molecule type" value="Genomic_DNA"/>
</dbReference>
<evidence type="ECO:0000256" key="4">
    <source>
        <dbReference type="ARBA" id="ARBA00016392"/>
    </source>
</evidence>
<evidence type="ECO:0000256" key="8">
    <source>
        <dbReference type="ARBA" id="ARBA00022792"/>
    </source>
</evidence>
<evidence type="ECO:0000256" key="5">
    <source>
        <dbReference type="ARBA" id="ARBA00022448"/>
    </source>
</evidence>
<organism evidence="13 14">
    <name type="scientific">Smittium megazygosporum</name>
    <dbReference type="NCBI Taxonomy" id="133381"/>
    <lineage>
        <taxon>Eukaryota</taxon>
        <taxon>Fungi</taxon>
        <taxon>Fungi incertae sedis</taxon>
        <taxon>Zoopagomycota</taxon>
        <taxon>Kickxellomycotina</taxon>
        <taxon>Harpellomycetes</taxon>
        <taxon>Harpellales</taxon>
        <taxon>Legeriomycetaceae</taxon>
        <taxon>Smittium</taxon>
    </lineage>
</organism>
<evidence type="ECO:0000256" key="3">
    <source>
        <dbReference type="ARBA" id="ARBA00009960"/>
    </source>
</evidence>
<keyword evidence="8" id="KW-0999">Mitochondrion inner membrane</keyword>
<protein>
    <recommendedName>
        <fullName evidence="4">NADH dehydrogenase [ubiquinone] 1 alpha subcomplex subunit 1</fullName>
    </recommendedName>
</protein>
<dbReference type="OrthoDB" id="1920692at2759"/>
<evidence type="ECO:0000313" key="13">
    <source>
        <dbReference type="EMBL" id="PVV01073.1"/>
    </source>
</evidence>
<evidence type="ECO:0000256" key="9">
    <source>
        <dbReference type="ARBA" id="ARBA00022982"/>
    </source>
</evidence>
<reference evidence="13 14" key="1">
    <citation type="journal article" date="2018" name="MBio">
        <title>Comparative Genomics Reveals the Core Gene Toolbox for the Fungus-Insect Symbiosis.</title>
        <authorList>
            <person name="Wang Y."/>
            <person name="Stata M."/>
            <person name="Wang W."/>
            <person name="Stajich J.E."/>
            <person name="White M.M."/>
            <person name="Moncalvo J.M."/>
        </authorList>
    </citation>
    <scope>NUCLEOTIDE SEQUENCE [LARGE SCALE GENOMIC DNA]</scope>
    <source>
        <strain evidence="13 14">SC-DP-2</strain>
    </source>
</reference>
<keyword evidence="5" id="KW-0813">Transport</keyword>
<keyword evidence="11" id="KW-0496">Mitochondrion</keyword>
<keyword evidence="12" id="KW-0472">Membrane</keyword>
<proteinExistence type="inferred from homology"/>
<dbReference type="InterPro" id="IPR017384">
    <property type="entry name" value="NADH_Ub_cplx-1_asu_su-1"/>
</dbReference>
<sequence>MFTFTGYAFRFIQDRQNEGKPPRIFLDNWERSLMDRDLRLTGTKRGQSDQAFAPEGFKTNSFYRVYERLHI</sequence>
<dbReference type="PANTHER" id="PTHR17098">
    <property type="entry name" value="NADH-UBIQUINONE OXIDOREDUCTASE MWFE SUBUNIT"/>
    <property type="match status" value="1"/>
</dbReference>
<dbReference type="Pfam" id="PF15879">
    <property type="entry name" value="MWFE"/>
    <property type="match status" value="1"/>
</dbReference>
<name>A0A2T9Z900_9FUNG</name>